<dbReference type="PANTHER" id="PTHR33375">
    <property type="entry name" value="CHROMOSOME-PARTITIONING PROTEIN PARB-RELATED"/>
    <property type="match status" value="1"/>
</dbReference>
<protein>
    <recommendedName>
        <fullName evidence="2">ParB-like N-terminal domain-containing protein</fullName>
    </recommendedName>
</protein>
<dbReference type="AlphaFoldDB" id="X1PH30"/>
<dbReference type="PANTHER" id="PTHR33375:SF1">
    <property type="entry name" value="CHROMOSOME-PARTITIONING PROTEIN PARB-RELATED"/>
    <property type="match status" value="1"/>
</dbReference>
<keyword evidence="1" id="KW-0159">Chromosome partition</keyword>
<dbReference type="SMART" id="SM00470">
    <property type="entry name" value="ParB"/>
    <property type="match status" value="1"/>
</dbReference>
<dbReference type="GO" id="GO:0003677">
    <property type="term" value="F:DNA binding"/>
    <property type="evidence" value="ECO:0007669"/>
    <property type="project" value="InterPro"/>
</dbReference>
<dbReference type="GO" id="GO:0005694">
    <property type="term" value="C:chromosome"/>
    <property type="evidence" value="ECO:0007669"/>
    <property type="project" value="TreeGrafter"/>
</dbReference>
<comment type="caution">
    <text evidence="3">The sequence shown here is derived from an EMBL/GenBank/DDBJ whole genome shotgun (WGS) entry which is preliminary data.</text>
</comment>
<dbReference type="Gene3D" id="1.10.10.2830">
    <property type="match status" value="1"/>
</dbReference>
<evidence type="ECO:0000259" key="2">
    <source>
        <dbReference type="SMART" id="SM00470"/>
    </source>
</evidence>
<gene>
    <name evidence="3" type="ORF">S06H3_47968</name>
</gene>
<evidence type="ECO:0000256" key="1">
    <source>
        <dbReference type="ARBA" id="ARBA00022829"/>
    </source>
</evidence>
<sequence>MSNFTVPLRKIRHRVNPRTHRNEAKFMELRASVKVHGVIQPILVRPIEPDGEYEYEHIAGESRMDAAEAEHSLDYEMPVLVMDVDDDTADTLALIENAQRADMAPSDEAVWAARLVGKLKGDREEAARVLGWSRSKLDKRLALMNCSALVLQALSREQINLGHAELLATLAKEKQDTLLPVITSEGKSVAELKATIEQ</sequence>
<dbReference type="InterPro" id="IPR036086">
    <property type="entry name" value="ParB/Sulfiredoxin_sf"/>
</dbReference>
<reference evidence="3" key="1">
    <citation type="journal article" date="2014" name="Front. Microbiol.">
        <title>High frequency of phylogenetically diverse reductive dehalogenase-homologous genes in deep subseafloor sedimentary metagenomes.</title>
        <authorList>
            <person name="Kawai M."/>
            <person name="Futagami T."/>
            <person name="Toyoda A."/>
            <person name="Takaki Y."/>
            <person name="Nishi S."/>
            <person name="Hori S."/>
            <person name="Arai W."/>
            <person name="Tsubouchi T."/>
            <person name="Morono Y."/>
            <person name="Uchiyama I."/>
            <person name="Ito T."/>
            <person name="Fujiyama A."/>
            <person name="Inagaki F."/>
            <person name="Takami H."/>
        </authorList>
    </citation>
    <scope>NUCLEOTIDE SEQUENCE</scope>
    <source>
        <strain evidence="3">Expedition CK06-06</strain>
    </source>
</reference>
<organism evidence="3">
    <name type="scientific">marine sediment metagenome</name>
    <dbReference type="NCBI Taxonomy" id="412755"/>
    <lineage>
        <taxon>unclassified sequences</taxon>
        <taxon>metagenomes</taxon>
        <taxon>ecological metagenomes</taxon>
    </lineage>
</organism>
<name>X1PH30_9ZZZZ</name>
<feature type="non-terminal residue" evidence="3">
    <location>
        <position position="198"/>
    </location>
</feature>
<dbReference type="SUPFAM" id="SSF110849">
    <property type="entry name" value="ParB/Sulfiredoxin"/>
    <property type="match status" value="1"/>
</dbReference>
<accession>X1PH30</accession>
<dbReference type="Pfam" id="PF17762">
    <property type="entry name" value="HTH_ParB"/>
    <property type="match status" value="1"/>
</dbReference>
<dbReference type="NCBIfam" id="TIGR00180">
    <property type="entry name" value="parB_part"/>
    <property type="match status" value="1"/>
</dbReference>
<dbReference type="GO" id="GO:0007059">
    <property type="term" value="P:chromosome segregation"/>
    <property type="evidence" value="ECO:0007669"/>
    <property type="project" value="UniProtKB-KW"/>
</dbReference>
<dbReference type="InterPro" id="IPR004437">
    <property type="entry name" value="ParB/RepB/Spo0J"/>
</dbReference>
<dbReference type="Gene3D" id="3.90.1530.30">
    <property type="match status" value="1"/>
</dbReference>
<dbReference type="InterPro" id="IPR003115">
    <property type="entry name" value="ParB_N"/>
</dbReference>
<proteinExistence type="predicted"/>
<dbReference type="InterPro" id="IPR050336">
    <property type="entry name" value="Chromosome_partition/occlusion"/>
</dbReference>
<dbReference type="InterPro" id="IPR041468">
    <property type="entry name" value="HTH_ParB/Spo0J"/>
</dbReference>
<dbReference type="Pfam" id="PF02195">
    <property type="entry name" value="ParB_N"/>
    <property type="match status" value="1"/>
</dbReference>
<feature type="domain" description="ParB-like N-terminal" evidence="2">
    <location>
        <begin position="4"/>
        <end position="98"/>
    </location>
</feature>
<evidence type="ECO:0000313" key="3">
    <source>
        <dbReference type="EMBL" id="GAI38325.1"/>
    </source>
</evidence>
<dbReference type="SUPFAM" id="SSF109709">
    <property type="entry name" value="KorB DNA-binding domain-like"/>
    <property type="match status" value="1"/>
</dbReference>
<dbReference type="EMBL" id="BARV01030173">
    <property type="protein sequence ID" value="GAI38325.1"/>
    <property type="molecule type" value="Genomic_DNA"/>
</dbReference>